<keyword evidence="1" id="KW-0472">Membrane</keyword>
<accession>A0A5C5XU31</accession>
<keyword evidence="3" id="KW-1185">Reference proteome</keyword>
<gene>
    <name evidence="2" type="ORF">CA85_29210</name>
</gene>
<protein>
    <submittedName>
        <fullName evidence="2">Uncharacterized protein</fullName>
    </submittedName>
</protein>
<evidence type="ECO:0000313" key="3">
    <source>
        <dbReference type="Proteomes" id="UP000318053"/>
    </source>
</evidence>
<proteinExistence type="predicted"/>
<reference evidence="2 3" key="1">
    <citation type="submission" date="2019-02" db="EMBL/GenBank/DDBJ databases">
        <title>Deep-cultivation of Planctomycetes and their phenomic and genomic characterization uncovers novel biology.</title>
        <authorList>
            <person name="Wiegand S."/>
            <person name="Jogler M."/>
            <person name="Boedeker C."/>
            <person name="Pinto D."/>
            <person name="Vollmers J."/>
            <person name="Rivas-Marin E."/>
            <person name="Kohn T."/>
            <person name="Peeters S.H."/>
            <person name="Heuer A."/>
            <person name="Rast P."/>
            <person name="Oberbeckmann S."/>
            <person name="Bunk B."/>
            <person name="Jeske O."/>
            <person name="Meyerdierks A."/>
            <person name="Storesund J.E."/>
            <person name="Kallscheuer N."/>
            <person name="Luecker S."/>
            <person name="Lage O.M."/>
            <person name="Pohl T."/>
            <person name="Merkel B.J."/>
            <person name="Hornburger P."/>
            <person name="Mueller R.-W."/>
            <person name="Bruemmer F."/>
            <person name="Labrenz M."/>
            <person name="Spormann A.M."/>
            <person name="Op Den Camp H."/>
            <person name="Overmann J."/>
            <person name="Amann R."/>
            <person name="Jetten M.S.M."/>
            <person name="Mascher T."/>
            <person name="Medema M.H."/>
            <person name="Devos D.P."/>
            <person name="Kaster A.-K."/>
            <person name="Ovreas L."/>
            <person name="Rohde M."/>
            <person name="Galperin M.Y."/>
            <person name="Jogler C."/>
        </authorList>
    </citation>
    <scope>NUCLEOTIDE SEQUENCE [LARGE SCALE GENOMIC DNA]</scope>
    <source>
        <strain evidence="2 3">CA85</strain>
    </source>
</reference>
<sequence length="151" mass="15964">MPFVDHETLIGMPALFSVPIWLAFAALAIPLLLVAASTFHASEIYDIDDDPDSDIATMQSTLESGTVIHAVEYPGFGAAKVVTYFGPFGIAANARPWAAVVVATGLLLTAIGMIGLLHFPSRVPVVNYDSVQYLSGVDSMSNSDHDVGSQP</sequence>
<keyword evidence="1" id="KW-1133">Transmembrane helix</keyword>
<feature type="transmembrane region" description="Helical" evidence="1">
    <location>
        <begin position="20"/>
        <end position="39"/>
    </location>
</feature>
<feature type="transmembrane region" description="Helical" evidence="1">
    <location>
        <begin position="97"/>
        <end position="119"/>
    </location>
</feature>
<evidence type="ECO:0000256" key="1">
    <source>
        <dbReference type="SAM" id="Phobius"/>
    </source>
</evidence>
<comment type="caution">
    <text evidence="2">The sequence shown here is derived from an EMBL/GenBank/DDBJ whole genome shotgun (WGS) entry which is preliminary data.</text>
</comment>
<organism evidence="2 3">
    <name type="scientific">Allorhodopirellula solitaria</name>
    <dbReference type="NCBI Taxonomy" id="2527987"/>
    <lineage>
        <taxon>Bacteria</taxon>
        <taxon>Pseudomonadati</taxon>
        <taxon>Planctomycetota</taxon>
        <taxon>Planctomycetia</taxon>
        <taxon>Pirellulales</taxon>
        <taxon>Pirellulaceae</taxon>
        <taxon>Allorhodopirellula</taxon>
    </lineage>
</organism>
<name>A0A5C5XU31_9BACT</name>
<dbReference type="AlphaFoldDB" id="A0A5C5XU31"/>
<evidence type="ECO:0000313" key="2">
    <source>
        <dbReference type="EMBL" id="TWT66059.1"/>
    </source>
</evidence>
<keyword evidence="1" id="KW-0812">Transmembrane</keyword>
<dbReference type="EMBL" id="SJPK01000006">
    <property type="protein sequence ID" value="TWT66059.1"/>
    <property type="molecule type" value="Genomic_DNA"/>
</dbReference>
<dbReference type="Proteomes" id="UP000318053">
    <property type="component" value="Unassembled WGS sequence"/>
</dbReference>